<feature type="transmembrane region" description="Helical" evidence="5">
    <location>
        <begin position="12"/>
        <end position="37"/>
    </location>
</feature>
<dbReference type="EMBL" id="UOGL01000057">
    <property type="protein sequence ID" value="VAX36477.1"/>
    <property type="molecule type" value="Genomic_DNA"/>
</dbReference>
<dbReference type="AlphaFoldDB" id="A0A3B1E315"/>
<reference evidence="6" key="1">
    <citation type="submission" date="2018-06" db="EMBL/GenBank/DDBJ databases">
        <authorList>
            <person name="Zhirakovskaya E."/>
        </authorList>
    </citation>
    <scope>NUCLEOTIDE SEQUENCE</scope>
</reference>
<dbReference type="GO" id="GO:0016020">
    <property type="term" value="C:membrane"/>
    <property type="evidence" value="ECO:0007669"/>
    <property type="project" value="UniProtKB-SubCell"/>
</dbReference>
<dbReference type="InterPro" id="IPR002781">
    <property type="entry name" value="TM_pro_TauE-like"/>
</dbReference>
<sequence length="293" mass="30909">MTLTWLDLGYAVVVGGGVGLISGLFGVGGGFLIVPLLNILLKVPMELAVGAGSCQVLGPATTSILARRINKKQLQLPLTIAGGLFAGVLLGASTLELAKTSGKVTLFQKDILLTELIVLSTYFVLLLSVGLFAVKESMKAADSNVERRGLFSHWLIPPYANLPEFENVPVSIVVIAWFGLGTGFVSGLLGMSGGLVLLPGLIYLLGIKTERAIVASILMVWMVSFQGTIVHAWHGNINLWLVAALLLGGTLGARIGTEMSVQIGGRKLRQGFGGLLLATSLIIAARLIKLLWL</sequence>
<dbReference type="PANTHER" id="PTHR43701">
    <property type="entry name" value="MEMBRANE TRANSPORTER PROTEIN MJ0441-RELATED"/>
    <property type="match status" value="1"/>
</dbReference>
<name>A0A3B1E315_9ZZZZ</name>
<evidence type="ECO:0000256" key="4">
    <source>
        <dbReference type="ARBA" id="ARBA00023136"/>
    </source>
</evidence>
<accession>A0A3B1E315</accession>
<keyword evidence="4 5" id="KW-0472">Membrane</keyword>
<evidence type="ECO:0000256" key="2">
    <source>
        <dbReference type="ARBA" id="ARBA00022692"/>
    </source>
</evidence>
<evidence type="ECO:0000313" key="6">
    <source>
        <dbReference type="EMBL" id="VAX36477.1"/>
    </source>
</evidence>
<evidence type="ECO:0000256" key="5">
    <source>
        <dbReference type="SAM" id="Phobius"/>
    </source>
</evidence>
<comment type="subcellular location">
    <subcellularLocation>
        <location evidence="1">Membrane</location>
        <topology evidence="1">Multi-pass membrane protein</topology>
    </subcellularLocation>
</comment>
<feature type="transmembrane region" description="Helical" evidence="5">
    <location>
        <begin position="239"/>
        <end position="256"/>
    </location>
</feature>
<proteinExistence type="predicted"/>
<gene>
    <name evidence="6" type="ORF">MNBD_PLANCTO02-2119</name>
</gene>
<feature type="transmembrane region" description="Helical" evidence="5">
    <location>
        <begin position="184"/>
        <end position="205"/>
    </location>
</feature>
<evidence type="ECO:0000256" key="3">
    <source>
        <dbReference type="ARBA" id="ARBA00022989"/>
    </source>
</evidence>
<feature type="transmembrane region" description="Helical" evidence="5">
    <location>
        <begin position="112"/>
        <end position="134"/>
    </location>
</feature>
<feature type="transmembrane region" description="Helical" evidence="5">
    <location>
        <begin position="212"/>
        <end position="233"/>
    </location>
</feature>
<feature type="transmembrane region" description="Helical" evidence="5">
    <location>
        <begin position="74"/>
        <end position="92"/>
    </location>
</feature>
<keyword evidence="2 5" id="KW-0812">Transmembrane</keyword>
<dbReference type="InterPro" id="IPR051598">
    <property type="entry name" value="TSUP/Inactive_protease-like"/>
</dbReference>
<keyword evidence="3 5" id="KW-1133">Transmembrane helix</keyword>
<evidence type="ECO:0000256" key="1">
    <source>
        <dbReference type="ARBA" id="ARBA00004141"/>
    </source>
</evidence>
<dbReference type="PANTHER" id="PTHR43701:SF12">
    <property type="entry name" value="MEMBRANE TRANSPORTER PROTEIN YTNM-RELATED"/>
    <property type="match status" value="1"/>
</dbReference>
<protein>
    <submittedName>
        <fullName evidence="6">Membrane protein, putative</fullName>
    </submittedName>
</protein>
<organism evidence="6">
    <name type="scientific">hydrothermal vent metagenome</name>
    <dbReference type="NCBI Taxonomy" id="652676"/>
    <lineage>
        <taxon>unclassified sequences</taxon>
        <taxon>metagenomes</taxon>
        <taxon>ecological metagenomes</taxon>
    </lineage>
</organism>
<feature type="transmembrane region" description="Helical" evidence="5">
    <location>
        <begin position="268"/>
        <end position="288"/>
    </location>
</feature>
<dbReference type="Pfam" id="PF01925">
    <property type="entry name" value="TauE"/>
    <property type="match status" value="1"/>
</dbReference>